<dbReference type="AlphaFoldDB" id="A0A6M9PW08"/>
<dbReference type="EMBL" id="CP028941">
    <property type="protein sequence ID" value="QKM63127.1"/>
    <property type="molecule type" value="Genomic_DNA"/>
</dbReference>
<keyword evidence="1" id="KW-0812">Transmembrane</keyword>
<sequence>MRRRLLIWILWPSFLVAILAEGLLFSLIHPSEILFFGYHPNISDEGLYTIGFFVIWFFCALSSALTTYILPGTYADMSKKSDGEFI</sequence>
<evidence type="ECO:0000256" key="1">
    <source>
        <dbReference type="SAM" id="Phobius"/>
    </source>
</evidence>
<evidence type="ECO:0000313" key="3">
    <source>
        <dbReference type="Proteomes" id="UP000500806"/>
    </source>
</evidence>
<dbReference type="RefSeq" id="WP_173943289.1">
    <property type="nucleotide sequence ID" value="NZ_CBCSCD010000001.1"/>
</dbReference>
<organism evidence="2 3">
    <name type="scientific">Polynucleobacter antarcticus</name>
    <dbReference type="NCBI Taxonomy" id="1743162"/>
    <lineage>
        <taxon>Bacteria</taxon>
        <taxon>Pseudomonadati</taxon>
        <taxon>Pseudomonadota</taxon>
        <taxon>Betaproteobacteria</taxon>
        <taxon>Burkholderiales</taxon>
        <taxon>Burkholderiaceae</taxon>
        <taxon>Polynucleobacter</taxon>
    </lineage>
</organism>
<reference evidence="2 3" key="1">
    <citation type="submission" date="2018-04" db="EMBL/GenBank/DDBJ databases">
        <title>Polynucleobacter sp. LimPoW16 genome.</title>
        <authorList>
            <person name="Hahn M.W."/>
        </authorList>
    </citation>
    <scope>NUCLEOTIDE SEQUENCE [LARGE SCALE GENOMIC DNA]</scope>
    <source>
        <strain evidence="2 3">LimPoW16</strain>
    </source>
</reference>
<keyword evidence="1" id="KW-1133">Transmembrane helix</keyword>
<evidence type="ECO:0000313" key="2">
    <source>
        <dbReference type="EMBL" id="QKM63127.1"/>
    </source>
</evidence>
<dbReference type="Proteomes" id="UP000500806">
    <property type="component" value="Chromosome"/>
</dbReference>
<feature type="transmembrane region" description="Helical" evidence="1">
    <location>
        <begin position="48"/>
        <end position="70"/>
    </location>
</feature>
<name>A0A6M9PW08_9BURK</name>
<feature type="transmembrane region" description="Helical" evidence="1">
    <location>
        <begin position="7"/>
        <end position="28"/>
    </location>
</feature>
<keyword evidence="1" id="KW-0472">Membrane</keyword>
<dbReference type="KEGG" id="pani:DCO16_08715"/>
<keyword evidence="3" id="KW-1185">Reference proteome</keyword>
<evidence type="ECO:0008006" key="4">
    <source>
        <dbReference type="Google" id="ProtNLM"/>
    </source>
</evidence>
<proteinExistence type="predicted"/>
<gene>
    <name evidence="2" type="ORF">DCO16_08715</name>
</gene>
<protein>
    <recommendedName>
        <fullName evidence="4">Transmembrane protein</fullName>
    </recommendedName>
</protein>
<accession>A0A6M9PW08</accession>